<sequence length="145" mass="16744">MGHYHSKTPKRHVGYSNSEKVGLLNLGKLRGWDYESSKYKSSRTAITKVDQDGKKTFQGCKKQLKDSQTYPYRFGLRVLRILPDLIKTGCKELPACPEDFDPLTNYCCQSFTDLWDDAHMCEVLQYLRGNTNLNIPAEWKPHLLN</sequence>
<evidence type="ECO:0000313" key="2">
    <source>
        <dbReference type="EMBL" id="CAK9002255.1"/>
    </source>
</evidence>
<gene>
    <name evidence="1" type="ORF">CCMP2556_LOCUS6762</name>
    <name evidence="2" type="ORF">CCMP2556_LOCUS6778</name>
</gene>
<dbReference type="EMBL" id="CAXAMN010002969">
    <property type="protein sequence ID" value="CAK9002255.1"/>
    <property type="molecule type" value="Genomic_DNA"/>
</dbReference>
<proteinExistence type="predicted"/>
<dbReference type="EMBL" id="CAXAMN010002958">
    <property type="protein sequence ID" value="CAK9002223.1"/>
    <property type="molecule type" value="Genomic_DNA"/>
</dbReference>
<keyword evidence="3" id="KW-1185">Reference proteome</keyword>
<dbReference type="Proteomes" id="UP001642484">
    <property type="component" value="Unassembled WGS sequence"/>
</dbReference>
<organism evidence="1 3">
    <name type="scientific">Durusdinium trenchii</name>
    <dbReference type="NCBI Taxonomy" id="1381693"/>
    <lineage>
        <taxon>Eukaryota</taxon>
        <taxon>Sar</taxon>
        <taxon>Alveolata</taxon>
        <taxon>Dinophyceae</taxon>
        <taxon>Suessiales</taxon>
        <taxon>Symbiodiniaceae</taxon>
        <taxon>Durusdinium</taxon>
    </lineage>
</organism>
<accession>A0ABP0IHY2</accession>
<reference evidence="1 3" key="1">
    <citation type="submission" date="2024-02" db="EMBL/GenBank/DDBJ databases">
        <authorList>
            <person name="Chen Y."/>
            <person name="Shah S."/>
            <person name="Dougan E. K."/>
            <person name="Thang M."/>
            <person name="Chan C."/>
        </authorList>
    </citation>
    <scope>NUCLEOTIDE SEQUENCE [LARGE SCALE GENOMIC DNA]</scope>
</reference>
<comment type="caution">
    <text evidence="1">The sequence shown here is derived from an EMBL/GenBank/DDBJ whole genome shotgun (WGS) entry which is preliminary data.</text>
</comment>
<name>A0ABP0IHY2_9DINO</name>
<evidence type="ECO:0000313" key="1">
    <source>
        <dbReference type="EMBL" id="CAK9002223.1"/>
    </source>
</evidence>
<evidence type="ECO:0000313" key="3">
    <source>
        <dbReference type="Proteomes" id="UP001642484"/>
    </source>
</evidence>
<protein>
    <submittedName>
        <fullName evidence="1">Uncharacterized protein</fullName>
    </submittedName>
</protein>